<reference evidence="3" key="1">
    <citation type="submission" date="2016-04" db="EMBL/GenBank/DDBJ databases">
        <authorList>
            <person name="Evans L.H."/>
            <person name="Alamgir A."/>
            <person name="Owens N."/>
            <person name="Weber N.D."/>
            <person name="Virtaneva K."/>
            <person name="Barbian K."/>
            <person name="Babar A."/>
            <person name="Rosenke K."/>
        </authorList>
    </citation>
    <scope>NUCLEOTIDE SEQUENCE</scope>
    <source>
        <strain evidence="3">86</strain>
    </source>
</reference>
<dbReference type="Pfam" id="PF11906">
    <property type="entry name" value="DUF3426"/>
    <property type="match status" value="1"/>
</dbReference>
<dbReference type="EMBL" id="FLUQ01000001">
    <property type="protein sequence ID" value="SBV94610.1"/>
    <property type="molecule type" value="Genomic_DNA"/>
</dbReference>
<gene>
    <name evidence="3" type="ORF">KL86DPRO_10727</name>
</gene>
<protein>
    <recommendedName>
        <fullName evidence="2">Zinc finger/thioredoxin putative domain-containing protein</fullName>
    </recommendedName>
</protein>
<organism evidence="3">
    <name type="scientific">uncultured delta proteobacterium</name>
    <dbReference type="NCBI Taxonomy" id="34034"/>
    <lineage>
        <taxon>Bacteria</taxon>
        <taxon>Deltaproteobacteria</taxon>
        <taxon>environmental samples</taxon>
    </lineage>
</organism>
<evidence type="ECO:0000259" key="2">
    <source>
        <dbReference type="Pfam" id="PF13717"/>
    </source>
</evidence>
<keyword evidence="1" id="KW-0812">Transmembrane</keyword>
<dbReference type="InterPro" id="IPR011723">
    <property type="entry name" value="Znf/thioredoxin_put"/>
</dbReference>
<evidence type="ECO:0000313" key="3">
    <source>
        <dbReference type="EMBL" id="SBV94610.1"/>
    </source>
</evidence>
<dbReference type="InterPro" id="IPR021834">
    <property type="entry name" value="DUF3426"/>
</dbReference>
<feature type="domain" description="Zinc finger/thioredoxin putative" evidence="2">
    <location>
        <begin position="1"/>
        <end position="34"/>
    </location>
</feature>
<keyword evidence="1" id="KW-1133">Transmembrane helix</keyword>
<dbReference type="AlphaFoldDB" id="A0A212J581"/>
<evidence type="ECO:0000256" key="1">
    <source>
        <dbReference type="SAM" id="Phobius"/>
    </source>
</evidence>
<dbReference type="Pfam" id="PF13717">
    <property type="entry name" value="Zn_ribbon_4"/>
    <property type="match status" value="1"/>
</dbReference>
<accession>A0A212J581</accession>
<feature type="transmembrane region" description="Helical" evidence="1">
    <location>
        <begin position="120"/>
        <end position="144"/>
    </location>
</feature>
<keyword evidence="1" id="KW-0472">Membrane</keyword>
<sequence length="314" mass="33302">MIVTCPQCETKFDIPDDKYRPGRKARCSNCGNVFALPELDDAVSPEGAAAPAGMAAATPPRAEEAASFDAADEAFADIADEELADDAPEGDIAAPPASVDDVVSPLAKKAAGNKISKKKLILLGGMCLVVALLAYGGIMVYSAVFAPPKGTDPVRATDGSTVESLGGKTRSADQEKEAARLAAVRRLSLENVRQYTVTENEKTGPMVVVEGAVVNNFETPKDLILLEITLYDAKGNALVMREQYCGVTLSLLQLRTLPQAAIEGALVNQSVILSNNTDILPGSSVRFTSVFFDLPHSAYEFEVKIIDVQDPAKK</sequence>
<name>A0A212J581_9DELT</name>
<dbReference type="NCBIfam" id="TIGR02098">
    <property type="entry name" value="MJ0042_CXXC"/>
    <property type="match status" value="1"/>
</dbReference>
<proteinExistence type="predicted"/>